<sequence>MDCSGRVFVVTGAAAGIGRAVALDLLGRGARVAAVDLNSEGLQRTVELAQAGNRLSTHTLNIVDREAVGVLPAQVTQAHGAVDGLINVAGIIQPFVHIEDLDYEVIERVMDVNFWGTVHMVKAFLPGLKARPEASLVNVVSMGALLPVPGQSAYGASKAAVRLLTEGLYAELQGTAVAVSEVFPGAVGTEISRNSGAGFSGSGGDTSKTTSAQEAGRIIVDAVEKRSFRVMIGNDARLFDLLSRMAPRRGIEMIAKKMKDLVVSRPAKASA</sequence>
<evidence type="ECO:0000256" key="3">
    <source>
        <dbReference type="RuleBase" id="RU000363"/>
    </source>
</evidence>
<comment type="caution">
    <text evidence="4">The sequence shown here is derived from an EMBL/GenBank/DDBJ whole genome shotgun (WGS) entry which is preliminary data.</text>
</comment>
<dbReference type="InterPro" id="IPR002347">
    <property type="entry name" value="SDR_fam"/>
</dbReference>
<evidence type="ECO:0000256" key="1">
    <source>
        <dbReference type="ARBA" id="ARBA00006484"/>
    </source>
</evidence>
<reference evidence="4 5" key="1">
    <citation type="submission" date="2020-10" db="EMBL/GenBank/DDBJ databases">
        <title>Sequencing the genomes of 1000 actinobacteria strains.</title>
        <authorList>
            <person name="Klenk H.-P."/>
        </authorList>
    </citation>
    <scope>NUCLEOTIDE SEQUENCE [LARGE SCALE GENOMIC DNA]</scope>
    <source>
        <strain evidence="4 5">DSM 15666</strain>
    </source>
</reference>
<name>A0ABR9JIB3_9MICC</name>
<dbReference type="PANTHER" id="PTHR44196:SF1">
    <property type="entry name" value="DEHYDROGENASE_REDUCTASE SDR FAMILY MEMBER 7B"/>
    <property type="match status" value="1"/>
</dbReference>
<comment type="similarity">
    <text evidence="1 3">Belongs to the short-chain dehydrogenases/reductases (SDR) family.</text>
</comment>
<dbReference type="SUPFAM" id="SSF51735">
    <property type="entry name" value="NAD(P)-binding Rossmann-fold domains"/>
    <property type="match status" value="1"/>
</dbReference>
<dbReference type="CDD" id="cd05233">
    <property type="entry name" value="SDR_c"/>
    <property type="match status" value="1"/>
</dbReference>
<dbReference type="EMBL" id="JADBED010000001">
    <property type="protein sequence ID" value="MBE1525252.1"/>
    <property type="molecule type" value="Genomic_DNA"/>
</dbReference>
<proteinExistence type="inferred from homology"/>
<keyword evidence="2" id="KW-0560">Oxidoreductase</keyword>
<dbReference type="PANTHER" id="PTHR44196">
    <property type="entry name" value="DEHYDROGENASE/REDUCTASE SDR FAMILY MEMBER 7B"/>
    <property type="match status" value="1"/>
</dbReference>
<evidence type="ECO:0000313" key="5">
    <source>
        <dbReference type="Proteomes" id="UP000643525"/>
    </source>
</evidence>
<dbReference type="PRINTS" id="PR00080">
    <property type="entry name" value="SDRFAMILY"/>
</dbReference>
<evidence type="ECO:0000313" key="4">
    <source>
        <dbReference type="EMBL" id="MBE1525252.1"/>
    </source>
</evidence>
<protein>
    <submittedName>
        <fullName evidence="4">NAD(P)-dependent dehydrogenase (Short-subunit alcohol dehydrogenase family)</fullName>
    </submittedName>
</protein>
<dbReference type="Gene3D" id="3.40.50.720">
    <property type="entry name" value="NAD(P)-binding Rossmann-like Domain"/>
    <property type="match status" value="1"/>
</dbReference>
<evidence type="ECO:0000256" key="2">
    <source>
        <dbReference type="ARBA" id="ARBA00023002"/>
    </source>
</evidence>
<accession>A0ABR9JIB3</accession>
<dbReference type="PRINTS" id="PR00081">
    <property type="entry name" value="GDHRDH"/>
</dbReference>
<dbReference type="Proteomes" id="UP000643525">
    <property type="component" value="Unassembled WGS sequence"/>
</dbReference>
<gene>
    <name evidence="4" type="ORF">H4W27_002370</name>
</gene>
<organism evidence="4 5">
    <name type="scientific">Nesterenkonia lutea</name>
    <dbReference type="NCBI Taxonomy" id="272919"/>
    <lineage>
        <taxon>Bacteria</taxon>
        <taxon>Bacillati</taxon>
        <taxon>Actinomycetota</taxon>
        <taxon>Actinomycetes</taxon>
        <taxon>Micrococcales</taxon>
        <taxon>Micrococcaceae</taxon>
        <taxon>Nesterenkonia</taxon>
    </lineage>
</organism>
<keyword evidence="5" id="KW-1185">Reference proteome</keyword>
<dbReference type="Pfam" id="PF00106">
    <property type="entry name" value="adh_short"/>
    <property type="match status" value="1"/>
</dbReference>
<dbReference type="InterPro" id="IPR036291">
    <property type="entry name" value="NAD(P)-bd_dom_sf"/>
</dbReference>
<dbReference type="RefSeq" id="WP_192596140.1">
    <property type="nucleotide sequence ID" value="NZ_BAAALJ010000013.1"/>
</dbReference>